<dbReference type="Proteomes" id="UP001623348">
    <property type="component" value="Unassembled WGS sequence"/>
</dbReference>
<feature type="domain" description="Reverse transcriptase" evidence="1">
    <location>
        <begin position="1"/>
        <end position="187"/>
    </location>
</feature>
<dbReference type="Pfam" id="PF00078">
    <property type="entry name" value="RVT_1"/>
    <property type="match status" value="1"/>
</dbReference>
<dbReference type="AlphaFoldDB" id="A0ABC9W6S0"/>
<dbReference type="PROSITE" id="PS50878">
    <property type="entry name" value="RT_POL"/>
    <property type="match status" value="1"/>
</dbReference>
<dbReference type="InterPro" id="IPR000477">
    <property type="entry name" value="RT_dom"/>
</dbReference>
<organism evidence="2 3">
    <name type="scientific">Grus japonensis</name>
    <name type="common">Japanese crane</name>
    <name type="synonym">Red-crowned crane</name>
    <dbReference type="NCBI Taxonomy" id="30415"/>
    <lineage>
        <taxon>Eukaryota</taxon>
        <taxon>Metazoa</taxon>
        <taxon>Chordata</taxon>
        <taxon>Craniata</taxon>
        <taxon>Vertebrata</taxon>
        <taxon>Euteleostomi</taxon>
        <taxon>Archelosauria</taxon>
        <taxon>Archosauria</taxon>
        <taxon>Dinosauria</taxon>
        <taxon>Saurischia</taxon>
        <taxon>Theropoda</taxon>
        <taxon>Coelurosauria</taxon>
        <taxon>Aves</taxon>
        <taxon>Neognathae</taxon>
        <taxon>Neoaves</taxon>
        <taxon>Gruiformes</taxon>
        <taxon>Gruidae</taxon>
        <taxon>Grus</taxon>
    </lineage>
</organism>
<evidence type="ECO:0000313" key="2">
    <source>
        <dbReference type="EMBL" id="GAB0181244.1"/>
    </source>
</evidence>
<sequence>MQHVQDSQVIRPSQHGLMKDRSCLTLLISSCDKVTRLVDEGKAVDVVYLDNIKAFDTVCHSLLLEKLAAHGLDGRTLCWVKNWLDGRAQGGVANGVKSSWRSVISGVPQGSVAGPVLLNSFINDLDEGIECTLSRFAGNTKLVGSVAVLEGRKALERDLDRLDGWAEASCMRLNKAEWRVLHLGHSNARHRYGLGAEWLESRPMEENLYVFVDSGLNVSQQRAQVAKKANSILACIRDSVASRTRAVIVPL</sequence>
<protein>
    <recommendedName>
        <fullName evidence="1">Reverse transcriptase domain-containing protein</fullName>
    </recommendedName>
</protein>
<evidence type="ECO:0000313" key="3">
    <source>
        <dbReference type="Proteomes" id="UP001623348"/>
    </source>
</evidence>
<evidence type="ECO:0000259" key="1">
    <source>
        <dbReference type="PROSITE" id="PS50878"/>
    </source>
</evidence>
<proteinExistence type="predicted"/>
<keyword evidence="3" id="KW-1185">Reference proteome</keyword>
<dbReference type="PANTHER" id="PTHR33332">
    <property type="entry name" value="REVERSE TRANSCRIPTASE DOMAIN-CONTAINING PROTEIN"/>
    <property type="match status" value="1"/>
</dbReference>
<gene>
    <name evidence="2" type="ORF">GRJ2_000589700</name>
</gene>
<name>A0ABC9W6S0_GRUJA</name>
<comment type="caution">
    <text evidence="2">The sequence shown here is derived from an EMBL/GenBank/DDBJ whole genome shotgun (WGS) entry which is preliminary data.</text>
</comment>
<dbReference type="EMBL" id="BAAFJT010000002">
    <property type="protein sequence ID" value="GAB0181244.1"/>
    <property type="molecule type" value="Genomic_DNA"/>
</dbReference>
<accession>A0ABC9W6S0</accession>
<reference evidence="2 3" key="1">
    <citation type="submission" date="2024-06" db="EMBL/GenBank/DDBJ databases">
        <title>The draft genome of Grus japonensis, version 3.</title>
        <authorList>
            <person name="Nabeshima K."/>
            <person name="Suzuki S."/>
            <person name="Onuma M."/>
        </authorList>
    </citation>
    <scope>NUCLEOTIDE SEQUENCE [LARGE SCALE GENOMIC DNA]</scope>
    <source>
        <strain evidence="2 3">451A</strain>
    </source>
</reference>